<dbReference type="Proteomes" id="UP000339249">
    <property type="component" value="Unassembled WGS sequence"/>
</dbReference>
<dbReference type="AlphaFoldDB" id="A0A4U9CWQ7"/>
<evidence type="ECO:0000313" key="2">
    <source>
        <dbReference type="Proteomes" id="UP000339249"/>
    </source>
</evidence>
<sequence>MPALTWGKLKNGVIPVAGKFNHAFVDGLHASRFFAAIESGFADPDALWRPAALKYWPAGCRKCSSPRSAQPHLQHPPPAGE</sequence>
<dbReference type="SUPFAM" id="SSF52777">
    <property type="entry name" value="CoA-dependent acyltransferases"/>
    <property type="match status" value="1"/>
</dbReference>
<organism evidence="1 2">
    <name type="scientific">Raoultella terrigena</name>
    <name type="common">Klebsiella terrigena</name>
    <dbReference type="NCBI Taxonomy" id="577"/>
    <lineage>
        <taxon>Bacteria</taxon>
        <taxon>Pseudomonadati</taxon>
        <taxon>Pseudomonadota</taxon>
        <taxon>Gammaproteobacteria</taxon>
        <taxon>Enterobacterales</taxon>
        <taxon>Enterobacteriaceae</taxon>
        <taxon>Klebsiella/Raoultella group</taxon>
        <taxon>Raoultella</taxon>
    </lineage>
</organism>
<evidence type="ECO:0000313" key="1">
    <source>
        <dbReference type="EMBL" id="VTN09547.1"/>
    </source>
</evidence>
<proteinExistence type="predicted"/>
<name>A0A4U9CWQ7_RAOTE</name>
<protein>
    <recommendedName>
        <fullName evidence="3">Chloramphenicol O-acetyltransferase</fullName>
    </recommendedName>
</protein>
<dbReference type="Gene3D" id="3.30.559.10">
    <property type="entry name" value="Chloramphenicol acetyltransferase-like domain"/>
    <property type="match status" value="1"/>
</dbReference>
<dbReference type="InterPro" id="IPR023213">
    <property type="entry name" value="CAT-like_dom_sf"/>
</dbReference>
<accession>A0A4U9CWQ7</accession>
<dbReference type="EMBL" id="CABDVU010000001">
    <property type="protein sequence ID" value="VTN09547.1"/>
    <property type="molecule type" value="Genomic_DNA"/>
</dbReference>
<evidence type="ECO:0008006" key="3">
    <source>
        <dbReference type="Google" id="ProtNLM"/>
    </source>
</evidence>
<gene>
    <name evidence="1" type="ORF">NCTC9185_01438</name>
</gene>
<reference evidence="1 2" key="1">
    <citation type="submission" date="2019-04" db="EMBL/GenBank/DDBJ databases">
        <authorList>
            <consortium name="Pathogen Informatics"/>
        </authorList>
    </citation>
    <scope>NUCLEOTIDE SEQUENCE [LARGE SCALE GENOMIC DNA]</scope>
    <source>
        <strain evidence="1 2">NCTC9185</strain>
    </source>
</reference>